<organism evidence="3 4">
    <name type="scientific">Meganyctiphanes norvegica</name>
    <name type="common">Northern krill</name>
    <name type="synonym">Thysanopoda norvegica</name>
    <dbReference type="NCBI Taxonomy" id="48144"/>
    <lineage>
        <taxon>Eukaryota</taxon>
        <taxon>Metazoa</taxon>
        <taxon>Ecdysozoa</taxon>
        <taxon>Arthropoda</taxon>
        <taxon>Crustacea</taxon>
        <taxon>Multicrustacea</taxon>
        <taxon>Malacostraca</taxon>
        <taxon>Eumalacostraca</taxon>
        <taxon>Eucarida</taxon>
        <taxon>Euphausiacea</taxon>
        <taxon>Euphausiidae</taxon>
        <taxon>Meganyctiphanes</taxon>
    </lineage>
</organism>
<name>A0AAV2PSW6_MEGNR</name>
<dbReference type="Pfam" id="PF02995">
    <property type="entry name" value="DUF229"/>
    <property type="match status" value="1"/>
</dbReference>
<feature type="compositionally biased region" description="Low complexity" evidence="1">
    <location>
        <begin position="246"/>
        <end position="265"/>
    </location>
</feature>
<feature type="non-terminal residue" evidence="3">
    <location>
        <position position="1"/>
    </location>
</feature>
<dbReference type="AlphaFoldDB" id="A0AAV2PSW6"/>
<dbReference type="PANTHER" id="PTHR10974:SF1">
    <property type="entry name" value="FI08016P-RELATED"/>
    <property type="match status" value="1"/>
</dbReference>
<keyword evidence="2" id="KW-0812">Transmembrane</keyword>
<keyword evidence="4" id="KW-1185">Reference proteome</keyword>
<gene>
    <name evidence="3" type="ORF">MNOR_LOCUS3004</name>
</gene>
<evidence type="ECO:0000313" key="4">
    <source>
        <dbReference type="Proteomes" id="UP001497623"/>
    </source>
</evidence>
<protein>
    <submittedName>
        <fullName evidence="3">Uncharacterized protein</fullName>
    </submittedName>
</protein>
<feature type="region of interest" description="Disordered" evidence="1">
    <location>
        <begin position="246"/>
        <end position="282"/>
    </location>
</feature>
<dbReference type="GO" id="GO:0005615">
    <property type="term" value="C:extracellular space"/>
    <property type="evidence" value="ECO:0007669"/>
    <property type="project" value="TreeGrafter"/>
</dbReference>
<feature type="non-terminal residue" evidence="3">
    <location>
        <position position="712"/>
    </location>
</feature>
<dbReference type="Proteomes" id="UP001497623">
    <property type="component" value="Unassembled WGS sequence"/>
</dbReference>
<feature type="transmembrane region" description="Helical" evidence="2">
    <location>
        <begin position="29"/>
        <end position="46"/>
    </location>
</feature>
<sequence>GLSGIVCGRMTWSWPGGGRGKLAWAWRRGVGVCVILVAASFVLFILTSSPGALYTSVQVQQVARAPGYIISGSPGPPTETTLGFSSHPYAVALTAHLETTQHHHLAGTAHVRQVKATELHQQHGFLVHTPGCIIPKFNPFDRSIARFITRGAQVKCKSPPALTSTKENTLFLHSQVLQQNAKSYMRIYNREVTKAKPTKSKPRNQSKKGHHPFMILEKNLLAIYAKNISKYNDSASKEFEISSANSSINNSSNSINNSDYSSNPSKNVTPVVYNSDSNSNRTISRRDEDFESVEDVINRNISLYVNETLSMDPPLLNSSFFSASSSSVRSANKTSESVFLLLRLSCCYRAISRVQQKQDKYNNACDGRWRFSAHCVSVEPGGVHITDDAVLVTCKVNNITIYKNVHYFIQRTKVFPKYSATHLSDSDKKLHIENQNEHIKIVTTQSSHINTKLPIENKKVHSKHKINSYNKDSFNESQNKLNNTKFESQYNKNVLTHLLNDRDKDQPDQLNVIIFGTDSVSRLNLERQMPKTLQFLTHNLGAVDLRGFNKVADNTFPNLVPILSGLSASELLKHQCVPIHKEKFDNCPWIWKDFKKKGYVTAMIEDSPWMGIFNYMHPGFVSPPVDYYGRPFFFASEKEIGTEKHGNSNVCQGRKYSLKVIHEYSLKIGKTFLDTPNFGLYWSASLTHDYINMARNADKLHLDYLRELQTSG</sequence>
<dbReference type="PANTHER" id="PTHR10974">
    <property type="entry name" value="FI08016P-RELATED"/>
    <property type="match status" value="1"/>
</dbReference>
<evidence type="ECO:0000313" key="3">
    <source>
        <dbReference type="EMBL" id="CAL4062989.1"/>
    </source>
</evidence>
<evidence type="ECO:0000256" key="2">
    <source>
        <dbReference type="SAM" id="Phobius"/>
    </source>
</evidence>
<dbReference type="EMBL" id="CAXKWB010000980">
    <property type="protein sequence ID" value="CAL4062989.1"/>
    <property type="molecule type" value="Genomic_DNA"/>
</dbReference>
<accession>A0AAV2PSW6</accession>
<dbReference type="FunFam" id="3.40.720.10:FF:000017">
    <property type="entry name" value="Predicted protein"/>
    <property type="match status" value="1"/>
</dbReference>
<dbReference type="CDD" id="cd16021">
    <property type="entry name" value="ALP_like"/>
    <property type="match status" value="1"/>
</dbReference>
<reference evidence="3 4" key="1">
    <citation type="submission" date="2024-05" db="EMBL/GenBank/DDBJ databases">
        <authorList>
            <person name="Wallberg A."/>
        </authorList>
    </citation>
    <scope>NUCLEOTIDE SEQUENCE [LARGE SCALE GENOMIC DNA]</scope>
</reference>
<dbReference type="InterPro" id="IPR004245">
    <property type="entry name" value="DUF229"/>
</dbReference>
<evidence type="ECO:0000256" key="1">
    <source>
        <dbReference type="SAM" id="MobiDB-lite"/>
    </source>
</evidence>
<comment type="caution">
    <text evidence="3">The sequence shown here is derived from an EMBL/GenBank/DDBJ whole genome shotgun (WGS) entry which is preliminary data.</text>
</comment>
<keyword evidence="2" id="KW-0472">Membrane</keyword>
<proteinExistence type="predicted"/>
<feature type="compositionally biased region" description="Polar residues" evidence="1">
    <location>
        <begin position="266"/>
        <end position="282"/>
    </location>
</feature>
<keyword evidence="2" id="KW-1133">Transmembrane helix</keyword>